<dbReference type="Proteomes" id="UP001493487">
    <property type="component" value="Unassembled WGS sequence"/>
</dbReference>
<comment type="caution">
    <text evidence="1">The sequence shown here is derived from an EMBL/GenBank/DDBJ whole genome shotgun (WGS) entry which is preliminary data.</text>
</comment>
<evidence type="ECO:0000313" key="1">
    <source>
        <dbReference type="EMBL" id="MEQ4485220.1"/>
    </source>
</evidence>
<accession>A0ABV1KYN1</accession>
<name>A0ABV1KYN1_9BACL</name>
<gene>
    <name evidence="1" type="ORF">QJS35_22795</name>
</gene>
<evidence type="ECO:0000313" key="2">
    <source>
        <dbReference type="Proteomes" id="UP001493487"/>
    </source>
</evidence>
<sequence length="77" mass="8548">MLRILTKIKRINRASERSIGKFMKTANTLEKQNAQLDGALSAIDVKIAELNELKIAAAFRKDENVGIIGRIGRVIRG</sequence>
<protein>
    <submittedName>
        <fullName evidence="1">Uncharacterized protein</fullName>
    </submittedName>
</protein>
<dbReference type="EMBL" id="JASKHM010000014">
    <property type="protein sequence ID" value="MEQ4485220.1"/>
    <property type="molecule type" value="Genomic_DNA"/>
</dbReference>
<reference evidence="1 2" key="1">
    <citation type="journal article" date="2023" name="Genome Announc.">
        <title>Pan-Genome Analyses of the Genus Cohnella and Proposal of the Novel Species Cohnella silvisoli sp. nov., Isolated from Forest Soil.</title>
        <authorList>
            <person name="Wang C."/>
            <person name="Mao L."/>
            <person name="Bao G."/>
            <person name="Zhu H."/>
        </authorList>
    </citation>
    <scope>NUCLEOTIDE SEQUENCE [LARGE SCALE GENOMIC DNA]</scope>
    <source>
        <strain evidence="1 2">NL03-T5-1</strain>
    </source>
</reference>
<proteinExistence type="predicted"/>
<keyword evidence="2" id="KW-1185">Reference proteome</keyword>
<dbReference type="RefSeq" id="WP_232187347.1">
    <property type="nucleotide sequence ID" value="NZ_JAIOAP010000012.1"/>
</dbReference>
<organism evidence="1 2">
    <name type="scientific">Cohnella silvisoli</name>
    <dbReference type="NCBI Taxonomy" id="2873699"/>
    <lineage>
        <taxon>Bacteria</taxon>
        <taxon>Bacillati</taxon>
        <taxon>Bacillota</taxon>
        <taxon>Bacilli</taxon>
        <taxon>Bacillales</taxon>
        <taxon>Paenibacillaceae</taxon>
        <taxon>Cohnella</taxon>
    </lineage>
</organism>